<dbReference type="EMBL" id="QAXS01000003">
    <property type="protein sequence ID" value="PTW02206.1"/>
    <property type="molecule type" value="Genomic_DNA"/>
</dbReference>
<dbReference type="InterPro" id="IPR026912">
    <property type="entry name" value="Adenine_deam_C"/>
</dbReference>
<evidence type="ECO:0000259" key="7">
    <source>
        <dbReference type="Pfam" id="PF01979"/>
    </source>
</evidence>
<sequence>MLRKELLRQARGLEKADKVFKNATIVDVFNERLIENDIAVADGIIIGVGDYEGKEEVDLGGRIVTPGLIDAHLHLESSMTNVDEFARVIIPRGTTTIVADPHEIANVAGLTGIRYLLKAGNAQPWNFNLMLPSCVPASKFENSGAELSAADLKTLIDEEGIFGLGEVMDFPSVISGDKGIWDKIEMASDLFKDGHSPGLSEKDLNAYLLAGIQADHEATTAEEAREKVSKGMYIMIREGSVTRDLVSLLPAVNSSNSSRFMFATDDRHPGDLIKEGQIDFAVRKAIQYGLSPLRAVKLATINAAQALGIKKLGAVAPGYKADLLVFDNLREFEVKKVYKDGRLVAEDGTLLKSIDDKISLDKEDFMNKEIEEKIFNSVKIGDISESDFRLPAAKKYRVIELIKDQVVTGESVYHTEAEYEDEPPAIELIGHNLVKLAVVERHHKTGNVGLGLLRNFGLRRGAIATSIGHDAHNIVVAGVGAKDMELAVREIEKMQGGLVIVVNGKVEESLPLPVAGLMAVKSVKEVANRLNKMRDIANGLGVNRDGPFMTLSFMALTVIPELKLTDQGLFDVSKFEKVELIIE</sequence>
<dbReference type="InterPro" id="IPR032466">
    <property type="entry name" value="Metal_Hydrolase"/>
</dbReference>
<keyword evidence="3 6" id="KW-0378">Hydrolase</keyword>
<evidence type="ECO:0000256" key="2">
    <source>
        <dbReference type="ARBA" id="ARBA00012782"/>
    </source>
</evidence>
<dbReference type="HAMAP" id="MF_01518">
    <property type="entry name" value="Adenine_deamin"/>
    <property type="match status" value="1"/>
</dbReference>
<evidence type="ECO:0000256" key="5">
    <source>
        <dbReference type="ARBA" id="ARBA00047720"/>
    </source>
</evidence>
<dbReference type="SUPFAM" id="SSF51556">
    <property type="entry name" value="Metallo-dependent hydrolases"/>
    <property type="match status" value="1"/>
</dbReference>
<dbReference type="Gene3D" id="3.20.20.140">
    <property type="entry name" value="Metal-dependent hydrolases"/>
    <property type="match status" value="1"/>
</dbReference>
<evidence type="ECO:0000256" key="3">
    <source>
        <dbReference type="ARBA" id="ARBA00022801"/>
    </source>
</evidence>
<protein>
    <recommendedName>
        <fullName evidence="2 6">Adenine deaminase</fullName>
        <shortName evidence="6">Adenase</shortName>
        <shortName evidence="6">Adenine aminase</shortName>
        <ecNumber evidence="2 6">3.5.4.2</ecNumber>
    </recommendedName>
</protein>
<dbReference type="PANTHER" id="PTHR11113">
    <property type="entry name" value="N-ACETYLGLUCOSAMINE-6-PHOSPHATE DEACETYLASE"/>
    <property type="match status" value="1"/>
</dbReference>
<comment type="catalytic activity">
    <reaction evidence="5 6">
        <text>adenine + H2O + H(+) = hypoxanthine + NH4(+)</text>
        <dbReference type="Rhea" id="RHEA:23688"/>
        <dbReference type="ChEBI" id="CHEBI:15377"/>
        <dbReference type="ChEBI" id="CHEBI:15378"/>
        <dbReference type="ChEBI" id="CHEBI:16708"/>
        <dbReference type="ChEBI" id="CHEBI:17368"/>
        <dbReference type="ChEBI" id="CHEBI:28938"/>
        <dbReference type="EC" id="3.5.4.2"/>
    </reaction>
</comment>
<feature type="domain" description="Amidohydrolase-related" evidence="7">
    <location>
        <begin position="63"/>
        <end position="344"/>
    </location>
</feature>
<organism evidence="9 10">
    <name type="scientific">Halanaerobium saccharolyticum</name>
    <dbReference type="NCBI Taxonomy" id="43595"/>
    <lineage>
        <taxon>Bacteria</taxon>
        <taxon>Bacillati</taxon>
        <taxon>Bacillota</taxon>
        <taxon>Clostridia</taxon>
        <taxon>Halanaerobiales</taxon>
        <taxon>Halanaerobiaceae</taxon>
        <taxon>Halanaerobium</taxon>
    </lineage>
</organism>
<dbReference type="Pfam" id="PF13382">
    <property type="entry name" value="Adenine_deam_C"/>
    <property type="match status" value="1"/>
</dbReference>
<evidence type="ECO:0000313" key="9">
    <source>
        <dbReference type="EMBL" id="PTW02206.1"/>
    </source>
</evidence>
<accession>A0A2T5RQF3</accession>
<dbReference type="NCBIfam" id="TIGR01178">
    <property type="entry name" value="ade"/>
    <property type="match status" value="1"/>
</dbReference>
<dbReference type="InterPro" id="IPR006679">
    <property type="entry name" value="Adenine_deam"/>
</dbReference>
<feature type="domain" description="Adenine deaminase C-terminal" evidence="8">
    <location>
        <begin position="428"/>
        <end position="576"/>
    </location>
</feature>
<comment type="caution">
    <text evidence="9">The sequence shown here is derived from an EMBL/GenBank/DDBJ whole genome shotgun (WGS) entry which is preliminary data.</text>
</comment>
<evidence type="ECO:0000259" key="8">
    <source>
        <dbReference type="Pfam" id="PF13382"/>
    </source>
</evidence>
<evidence type="ECO:0000256" key="1">
    <source>
        <dbReference type="ARBA" id="ARBA00006773"/>
    </source>
</evidence>
<dbReference type="PANTHER" id="PTHR11113:SF2">
    <property type="entry name" value="ADENINE DEAMINASE"/>
    <property type="match status" value="1"/>
</dbReference>
<comment type="similarity">
    <text evidence="1 6">Belongs to the metallo-dependent hydrolases superfamily. Adenine deaminase family.</text>
</comment>
<dbReference type="InterPro" id="IPR011059">
    <property type="entry name" value="Metal-dep_hydrolase_composite"/>
</dbReference>
<dbReference type="EC" id="3.5.4.2" evidence="2 6"/>
<dbReference type="InterPro" id="IPR006680">
    <property type="entry name" value="Amidohydro-rel"/>
</dbReference>
<evidence type="ECO:0000256" key="6">
    <source>
        <dbReference type="HAMAP-Rule" id="MF_01518"/>
    </source>
</evidence>
<name>A0A2T5RQF3_9FIRM</name>
<proteinExistence type="inferred from homology"/>
<reference evidence="9 10" key="1">
    <citation type="submission" date="2018-04" db="EMBL/GenBank/DDBJ databases">
        <title>Subsurface microbial communities from deep shales in Ohio and West Virginia, USA.</title>
        <authorList>
            <person name="Wrighton K."/>
        </authorList>
    </citation>
    <scope>NUCLEOTIDE SEQUENCE [LARGE SCALE GENOMIC DNA]</scope>
    <source>
        <strain evidence="9 10">WC1</strain>
    </source>
</reference>
<keyword evidence="4 6" id="KW-0464">Manganese</keyword>
<dbReference type="AlphaFoldDB" id="A0A2T5RQF3"/>
<gene>
    <name evidence="6" type="primary">ade</name>
    <name evidence="9" type="ORF">C8C76_10362</name>
</gene>
<dbReference type="OrthoDB" id="9775607at2"/>
<dbReference type="Proteomes" id="UP000244089">
    <property type="component" value="Unassembled WGS sequence"/>
</dbReference>
<dbReference type="CDD" id="cd01295">
    <property type="entry name" value="AdeC"/>
    <property type="match status" value="1"/>
</dbReference>
<comment type="cofactor">
    <cofactor evidence="6">
        <name>Mn(2+)</name>
        <dbReference type="ChEBI" id="CHEBI:29035"/>
    </cofactor>
</comment>
<dbReference type="RefSeq" id="WP_108138212.1">
    <property type="nucleotide sequence ID" value="NZ_QAXS01000003.1"/>
</dbReference>
<dbReference type="GO" id="GO:0000034">
    <property type="term" value="F:adenine deaminase activity"/>
    <property type="evidence" value="ECO:0007669"/>
    <property type="project" value="UniProtKB-UniRule"/>
</dbReference>
<evidence type="ECO:0000256" key="4">
    <source>
        <dbReference type="ARBA" id="ARBA00023211"/>
    </source>
</evidence>
<evidence type="ECO:0000313" key="10">
    <source>
        <dbReference type="Proteomes" id="UP000244089"/>
    </source>
</evidence>
<dbReference type="GO" id="GO:0006146">
    <property type="term" value="P:adenine catabolic process"/>
    <property type="evidence" value="ECO:0007669"/>
    <property type="project" value="InterPro"/>
</dbReference>
<dbReference type="SUPFAM" id="SSF51338">
    <property type="entry name" value="Composite domain of metallo-dependent hydrolases"/>
    <property type="match status" value="1"/>
</dbReference>
<dbReference type="Pfam" id="PF01979">
    <property type="entry name" value="Amidohydro_1"/>
    <property type="match status" value="1"/>
</dbReference>
<dbReference type="Gene3D" id="2.30.40.10">
    <property type="entry name" value="Urease, subunit C, domain 1"/>
    <property type="match status" value="1"/>
</dbReference>